<keyword evidence="3" id="KW-1185">Reference proteome</keyword>
<name>A9DVH5_9FLAO</name>
<dbReference type="STRING" id="391587.KAOT1_03397"/>
<gene>
    <name evidence="2" type="ORF">KAOT1_03397</name>
</gene>
<dbReference type="AlphaFoldDB" id="A9DVH5"/>
<proteinExistence type="predicted"/>
<dbReference type="HOGENOM" id="CLU_1935256_0_0_10"/>
<protein>
    <submittedName>
        <fullName evidence="2">Uncharacterized protein</fullName>
    </submittedName>
</protein>
<evidence type="ECO:0000256" key="1">
    <source>
        <dbReference type="SAM" id="Phobius"/>
    </source>
</evidence>
<sequence length="130" mass="14491">MDRKFESLLKNNRNWLSKYGGLISVCIIGLLIYGVFQIRIPKYELVEIVEKNTVSIPAETAPKLTKGAILEVQNVAGEEIALTVVSSESKNDKNYIKYTATETLAADTQYKIIIAEHSLLKSISGSLMRK</sequence>
<keyword evidence="1" id="KW-0472">Membrane</keyword>
<dbReference type="EMBL" id="ABIB01000004">
    <property type="protein sequence ID" value="EDP96422.1"/>
    <property type="molecule type" value="Genomic_DNA"/>
</dbReference>
<reference evidence="2 3" key="1">
    <citation type="journal article" date="2011" name="J. Bacteriol.">
        <title>Genome sequence of the algicidal bacterium Kordia algicida OT-1.</title>
        <authorList>
            <person name="Lee H.S."/>
            <person name="Kang S.G."/>
            <person name="Kwon K.K."/>
            <person name="Lee J.H."/>
            <person name="Kim S.J."/>
        </authorList>
    </citation>
    <scope>NUCLEOTIDE SEQUENCE [LARGE SCALE GENOMIC DNA]</scope>
    <source>
        <strain evidence="2 3">OT-1</strain>
    </source>
</reference>
<evidence type="ECO:0000313" key="2">
    <source>
        <dbReference type="EMBL" id="EDP96422.1"/>
    </source>
</evidence>
<evidence type="ECO:0000313" key="3">
    <source>
        <dbReference type="Proteomes" id="UP000002945"/>
    </source>
</evidence>
<dbReference type="RefSeq" id="WP_007093252.1">
    <property type="nucleotide sequence ID" value="NZ_CP142125.1"/>
</dbReference>
<keyword evidence="1" id="KW-1133">Transmembrane helix</keyword>
<organism evidence="2 3">
    <name type="scientific">Kordia algicida OT-1</name>
    <dbReference type="NCBI Taxonomy" id="391587"/>
    <lineage>
        <taxon>Bacteria</taxon>
        <taxon>Pseudomonadati</taxon>
        <taxon>Bacteroidota</taxon>
        <taxon>Flavobacteriia</taxon>
        <taxon>Flavobacteriales</taxon>
        <taxon>Flavobacteriaceae</taxon>
        <taxon>Kordia</taxon>
    </lineage>
</organism>
<keyword evidence="1" id="KW-0812">Transmembrane</keyword>
<comment type="caution">
    <text evidence="2">The sequence shown here is derived from an EMBL/GenBank/DDBJ whole genome shotgun (WGS) entry which is preliminary data.</text>
</comment>
<dbReference type="Proteomes" id="UP000002945">
    <property type="component" value="Unassembled WGS sequence"/>
</dbReference>
<accession>A9DVH5</accession>
<feature type="transmembrane region" description="Helical" evidence="1">
    <location>
        <begin position="15"/>
        <end position="36"/>
    </location>
</feature>